<reference evidence="2 3" key="1">
    <citation type="submission" date="2024-06" db="EMBL/GenBank/DDBJ databases">
        <title>Sorghum-associated microbial communities from plants grown in Nebraska, USA.</title>
        <authorList>
            <person name="Schachtman D."/>
        </authorList>
    </citation>
    <scope>NUCLEOTIDE SEQUENCE [LARGE SCALE GENOMIC DNA]</scope>
    <source>
        <strain evidence="2 3">2857</strain>
    </source>
</reference>
<evidence type="ECO:0000313" key="2">
    <source>
        <dbReference type="EMBL" id="MET4581949.1"/>
    </source>
</evidence>
<feature type="chain" id="PRO_5045846952" description="Lipoprotein" evidence="1">
    <location>
        <begin position="23"/>
        <end position="142"/>
    </location>
</feature>
<accession>A0ABV2QLL4</accession>
<keyword evidence="3" id="KW-1185">Reference proteome</keyword>
<dbReference type="EMBL" id="JBEPSJ010000001">
    <property type="protein sequence ID" value="MET4581949.1"/>
    <property type="molecule type" value="Genomic_DNA"/>
</dbReference>
<sequence length="142" mass="14697">MSTNIARVAVVALALTAGLTLSGCTVNTSGVSAFDREQTADDEVPTAIIEASDLAPDSTRLLAEIEETPYFAAKMANSSNLCLVHVRDADDWGVACSPGLPLTSTGSDGKEVLFTAGGRLPDANGWHFVADNIAIRDASSGE</sequence>
<name>A0ABV2QLL4_9MICO</name>
<keyword evidence="1" id="KW-0732">Signal</keyword>
<evidence type="ECO:0000313" key="3">
    <source>
        <dbReference type="Proteomes" id="UP001549257"/>
    </source>
</evidence>
<dbReference type="PROSITE" id="PS51257">
    <property type="entry name" value="PROKAR_LIPOPROTEIN"/>
    <property type="match status" value="1"/>
</dbReference>
<comment type="caution">
    <text evidence="2">The sequence shown here is derived from an EMBL/GenBank/DDBJ whole genome shotgun (WGS) entry which is preliminary data.</text>
</comment>
<protein>
    <recommendedName>
        <fullName evidence="4">Lipoprotein</fullName>
    </recommendedName>
</protein>
<dbReference type="RefSeq" id="WP_354024106.1">
    <property type="nucleotide sequence ID" value="NZ_JBEPSJ010000001.1"/>
</dbReference>
<dbReference type="Proteomes" id="UP001549257">
    <property type="component" value="Unassembled WGS sequence"/>
</dbReference>
<evidence type="ECO:0008006" key="4">
    <source>
        <dbReference type="Google" id="ProtNLM"/>
    </source>
</evidence>
<organism evidence="2 3">
    <name type="scientific">Conyzicola nivalis</name>
    <dbReference type="NCBI Taxonomy" id="1477021"/>
    <lineage>
        <taxon>Bacteria</taxon>
        <taxon>Bacillati</taxon>
        <taxon>Actinomycetota</taxon>
        <taxon>Actinomycetes</taxon>
        <taxon>Micrococcales</taxon>
        <taxon>Microbacteriaceae</taxon>
        <taxon>Conyzicola</taxon>
    </lineage>
</organism>
<proteinExistence type="predicted"/>
<evidence type="ECO:0000256" key="1">
    <source>
        <dbReference type="SAM" id="SignalP"/>
    </source>
</evidence>
<gene>
    <name evidence="2" type="ORF">ABIE21_001439</name>
</gene>
<feature type="signal peptide" evidence="1">
    <location>
        <begin position="1"/>
        <end position="22"/>
    </location>
</feature>